<dbReference type="Pfam" id="PF00487">
    <property type="entry name" value="FA_desaturase"/>
    <property type="match status" value="1"/>
</dbReference>
<dbReference type="STRING" id="869212.Turpa_3161"/>
<dbReference type="PIRSF" id="PIRSF000345">
    <property type="entry name" value="OLE1"/>
    <property type="match status" value="1"/>
</dbReference>
<dbReference type="InterPro" id="IPR005804">
    <property type="entry name" value="FA_desaturase_dom"/>
</dbReference>
<keyword evidence="3" id="KW-0444">Lipid biosynthesis</keyword>
<dbReference type="GO" id="GO:0006636">
    <property type="term" value="P:unsaturated fatty acid biosynthetic process"/>
    <property type="evidence" value="ECO:0007669"/>
    <property type="project" value="InterPro"/>
</dbReference>
<evidence type="ECO:0000256" key="12">
    <source>
        <dbReference type="SAM" id="Coils"/>
    </source>
</evidence>
<comment type="subcellular location">
    <subcellularLocation>
        <location evidence="1">Membrane</location>
        <topology evidence="1">Multi-pass membrane protein</topology>
    </subcellularLocation>
</comment>
<feature type="transmembrane region" description="Helical" evidence="13">
    <location>
        <begin position="41"/>
        <end position="65"/>
    </location>
</feature>
<evidence type="ECO:0000313" key="15">
    <source>
        <dbReference type="EMBL" id="AFM13800.1"/>
    </source>
</evidence>
<evidence type="ECO:0000256" key="13">
    <source>
        <dbReference type="SAM" id="Phobius"/>
    </source>
</evidence>
<dbReference type="GO" id="GO:0016020">
    <property type="term" value="C:membrane"/>
    <property type="evidence" value="ECO:0007669"/>
    <property type="project" value="UniProtKB-SubCell"/>
</dbReference>
<accession>I4B943</accession>
<evidence type="ECO:0000256" key="4">
    <source>
        <dbReference type="ARBA" id="ARBA00022692"/>
    </source>
</evidence>
<evidence type="ECO:0000256" key="9">
    <source>
        <dbReference type="ARBA" id="ARBA00023098"/>
    </source>
</evidence>
<evidence type="ECO:0000256" key="11">
    <source>
        <dbReference type="ARBA" id="ARBA00023160"/>
    </source>
</evidence>
<keyword evidence="11" id="KW-0275">Fatty acid biosynthesis</keyword>
<feature type="transmembrane region" description="Helical" evidence="13">
    <location>
        <begin position="158"/>
        <end position="179"/>
    </location>
</feature>
<keyword evidence="7" id="KW-0560">Oxidoreductase</keyword>
<protein>
    <submittedName>
        <fullName evidence="15">Fatty acid desaturase</fullName>
    </submittedName>
</protein>
<feature type="transmembrane region" description="Helical" evidence="13">
    <location>
        <begin position="77"/>
        <end position="95"/>
    </location>
</feature>
<dbReference type="GO" id="GO:0004768">
    <property type="term" value="F:stearoyl-CoA 9-desaturase activity"/>
    <property type="evidence" value="ECO:0007669"/>
    <property type="project" value="InterPro"/>
</dbReference>
<evidence type="ECO:0000256" key="8">
    <source>
        <dbReference type="ARBA" id="ARBA00023004"/>
    </source>
</evidence>
<keyword evidence="9" id="KW-0443">Lipid metabolism</keyword>
<dbReference type="AlphaFoldDB" id="I4B943"/>
<dbReference type="InterPro" id="IPR009160">
    <property type="entry name" value="Acyl-CoA_deSatase_haem/ster-bd"/>
</dbReference>
<organism evidence="15 16">
    <name type="scientific">Turneriella parva (strain ATCC BAA-1111 / DSM 21527 / NCTC 11395 / H)</name>
    <name type="common">Leptospira parva</name>
    <dbReference type="NCBI Taxonomy" id="869212"/>
    <lineage>
        <taxon>Bacteria</taxon>
        <taxon>Pseudomonadati</taxon>
        <taxon>Spirochaetota</taxon>
        <taxon>Spirochaetia</taxon>
        <taxon>Leptospirales</taxon>
        <taxon>Leptospiraceae</taxon>
        <taxon>Turneriella</taxon>
    </lineage>
</organism>
<gene>
    <name evidence="15" type="ordered locus">Turpa_3161</name>
</gene>
<keyword evidence="8" id="KW-0408">Iron</keyword>
<sequence>MKLAVKRPPVGRTQWVSIAFLSLSPVIGFGSLAYFMTTGTLTSATLVLALVIATVAGMGTTAGYHRLFSHRSYEAALPVRIVMLLIGLLGLQGSALEWSLDHRTHHKFVDRDKDPYSITKGFWFAHMLWIFKTRARDWRPSHNADLFRDKFVFFQHRYFMPLAIAANFVLPAAIAGIFWGDIWGGFLIAGFLRLVFTHHSTFFINSLCHIAGSQPYSDKHTARDNAITAFFTWGEGYHNFHHEFANDYRNGVRWYQYDPGKWAIKLLSYLRLASNLKRVPDTTIKQRRMQMQKGELLSKLEKWGWTEERQQLFRAQLDETFAAFRRRATVMNEIRNRMKTDAVQATQRRFELMQERYARLQDAVEETAIQWKLLRRRARS</sequence>
<feature type="transmembrane region" description="Helical" evidence="13">
    <location>
        <begin position="15"/>
        <end position="35"/>
    </location>
</feature>
<evidence type="ECO:0000313" key="16">
    <source>
        <dbReference type="Proteomes" id="UP000006048"/>
    </source>
</evidence>
<dbReference type="EMBL" id="CP002959">
    <property type="protein sequence ID" value="AFM13800.1"/>
    <property type="molecule type" value="Genomic_DNA"/>
</dbReference>
<dbReference type="Proteomes" id="UP000006048">
    <property type="component" value="Chromosome"/>
</dbReference>
<keyword evidence="4 13" id="KW-0812">Transmembrane</keyword>
<evidence type="ECO:0000259" key="14">
    <source>
        <dbReference type="Pfam" id="PF00487"/>
    </source>
</evidence>
<feature type="domain" description="Fatty acid desaturase" evidence="14">
    <location>
        <begin position="44"/>
        <end position="264"/>
    </location>
</feature>
<dbReference type="PRINTS" id="PR00075">
    <property type="entry name" value="FACDDSATRASE"/>
</dbReference>
<feature type="coiled-coil region" evidence="12">
    <location>
        <begin position="343"/>
        <end position="370"/>
    </location>
</feature>
<keyword evidence="5" id="KW-0276">Fatty acid metabolism</keyword>
<evidence type="ECO:0000256" key="7">
    <source>
        <dbReference type="ARBA" id="ARBA00023002"/>
    </source>
</evidence>
<dbReference type="CDD" id="cd03505">
    <property type="entry name" value="Delta9-FADS-like"/>
    <property type="match status" value="1"/>
</dbReference>
<evidence type="ECO:0000256" key="5">
    <source>
        <dbReference type="ARBA" id="ARBA00022832"/>
    </source>
</evidence>
<dbReference type="PANTHER" id="PTHR11351">
    <property type="entry name" value="ACYL-COA DESATURASE"/>
    <property type="match status" value="1"/>
</dbReference>
<evidence type="ECO:0000256" key="2">
    <source>
        <dbReference type="ARBA" id="ARBA00008749"/>
    </source>
</evidence>
<name>I4B943_TURPD</name>
<keyword evidence="10 13" id="KW-0472">Membrane</keyword>
<keyword evidence="6 13" id="KW-1133">Transmembrane helix</keyword>
<dbReference type="PATRIC" id="fig|869212.3.peg.3190"/>
<reference evidence="15 16" key="1">
    <citation type="submission" date="2012-06" db="EMBL/GenBank/DDBJ databases">
        <title>The complete chromosome of genome of Turneriella parva DSM 21527.</title>
        <authorList>
            <consortium name="US DOE Joint Genome Institute (JGI-PGF)"/>
            <person name="Lucas S."/>
            <person name="Han J."/>
            <person name="Lapidus A."/>
            <person name="Bruce D."/>
            <person name="Goodwin L."/>
            <person name="Pitluck S."/>
            <person name="Peters L."/>
            <person name="Kyrpides N."/>
            <person name="Mavromatis K."/>
            <person name="Ivanova N."/>
            <person name="Mikhailova N."/>
            <person name="Chertkov O."/>
            <person name="Detter J.C."/>
            <person name="Tapia R."/>
            <person name="Han C."/>
            <person name="Land M."/>
            <person name="Hauser L."/>
            <person name="Markowitz V."/>
            <person name="Cheng J.-F."/>
            <person name="Hugenholtz P."/>
            <person name="Woyke T."/>
            <person name="Wu D."/>
            <person name="Gronow S."/>
            <person name="Wellnitz S."/>
            <person name="Brambilla E."/>
            <person name="Klenk H.-P."/>
            <person name="Eisen J.A."/>
        </authorList>
    </citation>
    <scope>NUCLEOTIDE SEQUENCE [LARGE SCALE GENOMIC DNA]</scope>
    <source>
        <strain evidence="16">ATCC BAA-1111 / DSM 21527 / NCTC 11395 / H</strain>
    </source>
</reference>
<dbReference type="GO" id="GO:0005506">
    <property type="term" value="F:iron ion binding"/>
    <property type="evidence" value="ECO:0007669"/>
    <property type="project" value="TreeGrafter"/>
</dbReference>
<dbReference type="RefSeq" id="WP_014804300.1">
    <property type="nucleotide sequence ID" value="NC_018020.1"/>
</dbReference>
<keyword evidence="12" id="KW-0175">Coiled coil</keyword>
<dbReference type="InterPro" id="IPR015876">
    <property type="entry name" value="Acyl-CoA_DS"/>
</dbReference>
<evidence type="ECO:0000256" key="6">
    <source>
        <dbReference type="ARBA" id="ARBA00022989"/>
    </source>
</evidence>
<comment type="similarity">
    <text evidence="2">Belongs to the fatty acid desaturase type 2 family.</text>
</comment>
<dbReference type="HOGENOM" id="CLU_027359_1_3_12"/>
<dbReference type="OrthoDB" id="19906at2"/>
<dbReference type="KEGG" id="tpx:Turpa_3161"/>
<evidence type="ECO:0000256" key="1">
    <source>
        <dbReference type="ARBA" id="ARBA00004141"/>
    </source>
</evidence>
<keyword evidence="16" id="KW-1185">Reference proteome</keyword>
<evidence type="ECO:0000256" key="10">
    <source>
        <dbReference type="ARBA" id="ARBA00023136"/>
    </source>
</evidence>
<dbReference type="PANTHER" id="PTHR11351:SF31">
    <property type="entry name" value="DESATURASE 1, ISOFORM A-RELATED"/>
    <property type="match status" value="1"/>
</dbReference>
<evidence type="ECO:0000256" key="3">
    <source>
        <dbReference type="ARBA" id="ARBA00022516"/>
    </source>
</evidence>
<proteinExistence type="inferred from homology"/>